<dbReference type="AlphaFoldDB" id="A0A1N7KQG2"/>
<dbReference type="STRING" id="477680.SAMN05421788_101359"/>
<proteinExistence type="predicted"/>
<keyword evidence="1" id="KW-0676">Redox-active center</keyword>
<dbReference type="GO" id="GO:0016491">
    <property type="term" value="F:oxidoreductase activity"/>
    <property type="evidence" value="ECO:0007669"/>
    <property type="project" value="InterPro"/>
</dbReference>
<evidence type="ECO:0000313" key="3">
    <source>
        <dbReference type="EMBL" id="SIS63839.1"/>
    </source>
</evidence>
<dbReference type="Pfam" id="PF00578">
    <property type="entry name" value="AhpC-TSA"/>
    <property type="match status" value="1"/>
</dbReference>
<dbReference type="InterPro" id="IPR000866">
    <property type="entry name" value="AhpC/TSA"/>
</dbReference>
<evidence type="ECO:0000256" key="1">
    <source>
        <dbReference type="ARBA" id="ARBA00023284"/>
    </source>
</evidence>
<dbReference type="InterPro" id="IPR017937">
    <property type="entry name" value="Thioredoxin_CS"/>
</dbReference>
<keyword evidence="4" id="KW-1185">Reference proteome</keyword>
<dbReference type="SUPFAM" id="SSF53474">
    <property type="entry name" value="alpha/beta-Hydrolases"/>
    <property type="match status" value="1"/>
</dbReference>
<gene>
    <name evidence="3" type="ORF">SAMN05421788_101359</name>
</gene>
<dbReference type="Gene3D" id="3.40.30.10">
    <property type="entry name" value="Glutaredoxin"/>
    <property type="match status" value="1"/>
</dbReference>
<dbReference type="CDD" id="cd02966">
    <property type="entry name" value="TlpA_like_family"/>
    <property type="match status" value="1"/>
</dbReference>
<name>A0A1N7KQG2_9BACT</name>
<evidence type="ECO:0000313" key="4">
    <source>
        <dbReference type="Proteomes" id="UP000186917"/>
    </source>
</evidence>
<dbReference type="PANTHER" id="PTHR43265:SF1">
    <property type="entry name" value="ESTERASE ESTD"/>
    <property type="match status" value="1"/>
</dbReference>
<reference evidence="4" key="1">
    <citation type="submission" date="2017-01" db="EMBL/GenBank/DDBJ databases">
        <authorList>
            <person name="Varghese N."/>
            <person name="Submissions S."/>
        </authorList>
    </citation>
    <scope>NUCLEOTIDE SEQUENCE [LARGE SCALE GENOMIC DNA]</scope>
    <source>
        <strain evidence="4">DSM 21054</strain>
    </source>
</reference>
<dbReference type="PROSITE" id="PS51352">
    <property type="entry name" value="THIOREDOXIN_2"/>
    <property type="match status" value="1"/>
</dbReference>
<dbReference type="Gene3D" id="3.40.50.1820">
    <property type="entry name" value="alpha/beta hydrolase"/>
    <property type="match status" value="1"/>
</dbReference>
<dbReference type="InterPro" id="IPR013766">
    <property type="entry name" value="Thioredoxin_domain"/>
</dbReference>
<dbReference type="GO" id="GO:0052689">
    <property type="term" value="F:carboxylic ester hydrolase activity"/>
    <property type="evidence" value="ECO:0007669"/>
    <property type="project" value="TreeGrafter"/>
</dbReference>
<dbReference type="PANTHER" id="PTHR43265">
    <property type="entry name" value="ESTERASE ESTD"/>
    <property type="match status" value="1"/>
</dbReference>
<dbReference type="PROSITE" id="PS00194">
    <property type="entry name" value="THIOREDOXIN_1"/>
    <property type="match status" value="1"/>
</dbReference>
<dbReference type="InterPro" id="IPR036249">
    <property type="entry name" value="Thioredoxin-like_sf"/>
</dbReference>
<dbReference type="GO" id="GO:0016209">
    <property type="term" value="F:antioxidant activity"/>
    <property type="evidence" value="ECO:0007669"/>
    <property type="project" value="InterPro"/>
</dbReference>
<dbReference type="InterPro" id="IPR053145">
    <property type="entry name" value="AB_hydrolase_Est10"/>
</dbReference>
<dbReference type="Pfam" id="PF02129">
    <property type="entry name" value="Peptidase_S15"/>
    <property type="match status" value="1"/>
</dbReference>
<dbReference type="SUPFAM" id="SSF52833">
    <property type="entry name" value="Thioredoxin-like"/>
    <property type="match status" value="1"/>
</dbReference>
<feature type="domain" description="Thioredoxin" evidence="2">
    <location>
        <begin position="494"/>
        <end position="647"/>
    </location>
</feature>
<organism evidence="3 4">
    <name type="scientific">Filimonas lacunae</name>
    <dbReference type="NCBI Taxonomy" id="477680"/>
    <lineage>
        <taxon>Bacteria</taxon>
        <taxon>Pseudomonadati</taxon>
        <taxon>Bacteroidota</taxon>
        <taxon>Chitinophagia</taxon>
        <taxon>Chitinophagales</taxon>
        <taxon>Chitinophagaceae</taxon>
        <taxon>Filimonas</taxon>
    </lineage>
</organism>
<dbReference type="InterPro" id="IPR029058">
    <property type="entry name" value="AB_hydrolase_fold"/>
</dbReference>
<accession>A0A1N7KQG2</accession>
<dbReference type="InterPro" id="IPR000383">
    <property type="entry name" value="Xaa-Pro-like_dom"/>
</dbReference>
<sequence length="1097" mass="122232">MCLWFGSSFAQTGGSFDVQPQRPTGGSTITVTYHPDSVLRKSAAVKGIMYIYDTLYRWHTYDLPMKKQNDTAWKGEYALPGDAGFIAWRFTDGDYYDNNNDMGYFCMINSVHGGNAGGAEAGYGLLRSPSYGFGVPGYFKNYSISDTATYMWLSNEILRHSAVARFPLVMPYLVANMRFKGAEKGINTAGLAAAYLAKNINGEESRLVKLLLIHQIYLKDSVVIDSIKQALQQQFPNGALARLKAYQAIYADRNPDKQLELAVAFVRAYPFNEAQEEVNQLLGIDYDKAYRSLFAIAIARQKTELVMEFLPGAPLIRLAEVYYKSVEIPYADWKSVSAENIAPMAAAIMGRLQYLKTHQPAAFWYYSPSEWLAYIDKMFKSDYVTQAEIELENGHVKEALQLVETAQREYQYSRTILNETQVRVLEKTGNTKQMREVLEKSIRLNQTSGYMINLLKKQYLATHAKATSAMVDSYLESLKDEHTMELMREEIKKDLRKEKAADFTLQERNAGMAGLSSCKGKIVVLDFWATWCAPCKAGMAGMKMVADKYSKDTNVVFFFVDTQERDPEYKQKVNTFLQQMHYDNFRILFDNGEETYAKYAKQIHTSGIPFKIVINQQGILNFANVGYKGSPTGLADEISTMIEMARKEGEVPPAADTTRWQGQTGTRRILLKTTGTETGAKAWIDAPEQFVNGQAVTSFTVAGDSIIAEGPSYVGTIRGKLSPDKKTITCALYIKDAVKPVVMQQVLHLQPVHLPQQPTAPFTYTSENVSYYNADSSIRFGATLTMPDSGAQFPAVVILSGTGQQDRNGTMAGHQTFAVIADYLSRHGIAVLRVDDRGVNETTGNYTSTTTAQFAEDALAGIAFLGGNAKINSHKIGLVGHSEGGAAACIAASRSAKVAFVISLSGIGILGLDALLLQNKAIVEKAPITAENKLRFNKANQTFLPVAYKYANDSSLEKQLRAAYAQWKIEDSVYVSGIADKKLTDHFFYPFESYVMQATGPWYRGFISYNPAKVFGAIKVPVLAMNGDKDIISLANENIQGFQKYIKRRWLQTWIVPGVNHLYQHCITCTTQEYAELSETFAPEVLEKMGRFILAVK</sequence>
<evidence type="ECO:0000259" key="2">
    <source>
        <dbReference type="PROSITE" id="PS51352"/>
    </source>
</evidence>
<dbReference type="Proteomes" id="UP000186917">
    <property type="component" value="Unassembled WGS sequence"/>
</dbReference>
<dbReference type="EMBL" id="FTOR01000001">
    <property type="protein sequence ID" value="SIS63839.1"/>
    <property type="molecule type" value="Genomic_DNA"/>
</dbReference>
<protein>
    <submittedName>
        <fullName evidence="3">X-Pro dipeptidyl-peptidase (S15 family)</fullName>
    </submittedName>
</protein>